<dbReference type="Proteomes" id="UP001501169">
    <property type="component" value="Unassembled WGS sequence"/>
</dbReference>
<evidence type="ECO:0000313" key="5">
    <source>
        <dbReference type="EMBL" id="GAA0560753.1"/>
    </source>
</evidence>
<dbReference type="Gene3D" id="1.25.40.10">
    <property type="entry name" value="Tetratricopeptide repeat domain"/>
    <property type="match status" value="2"/>
</dbReference>
<name>A0ABN1E7P0_9GAMM</name>
<reference evidence="5 6" key="1">
    <citation type="journal article" date="2019" name="Int. J. Syst. Evol. Microbiol.">
        <title>The Global Catalogue of Microorganisms (GCM) 10K type strain sequencing project: providing services to taxonomists for standard genome sequencing and annotation.</title>
        <authorList>
            <consortium name="The Broad Institute Genomics Platform"/>
            <consortium name="The Broad Institute Genome Sequencing Center for Infectious Disease"/>
            <person name="Wu L."/>
            <person name="Ma J."/>
        </authorList>
    </citation>
    <scope>NUCLEOTIDE SEQUENCE [LARGE SCALE GENOMIC DNA]</scope>
    <source>
        <strain evidence="5 6">JCM 14331</strain>
    </source>
</reference>
<keyword evidence="4" id="KW-0472">Membrane</keyword>
<keyword evidence="2" id="KW-0802">TPR repeat</keyword>
<protein>
    <submittedName>
        <fullName evidence="5">Tetratricopeptide repeat protein</fullName>
    </submittedName>
</protein>
<proteinExistence type="predicted"/>
<evidence type="ECO:0000256" key="2">
    <source>
        <dbReference type="ARBA" id="ARBA00022803"/>
    </source>
</evidence>
<evidence type="ECO:0000256" key="1">
    <source>
        <dbReference type="ARBA" id="ARBA00022737"/>
    </source>
</evidence>
<organism evidence="5 6">
    <name type="scientific">Rheinheimera aquimaris</name>
    <dbReference type="NCBI Taxonomy" id="412437"/>
    <lineage>
        <taxon>Bacteria</taxon>
        <taxon>Pseudomonadati</taxon>
        <taxon>Pseudomonadota</taxon>
        <taxon>Gammaproteobacteria</taxon>
        <taxon>Chromatiales</taxon>
        <taxon>Chromatiaceae</taxon>
        <taxon>Rheinheimera</taxon>
    </lineage>
</organism>
<dbReference type="Pfam" id="PF13181">
    <property type="entry name" value="TPR_8"/>
    <property type="match status" value="1"/>
</dbReference>
<keyword evidence="6" id="KW-1185">Reference proteome</keyword>
<keyword evidence="4" id="KW-1133">Transmembrane helix</keyword>
<feature type="transmembrane region" description="Helical" evidence="4">
    <location>
        <begin position="34"/>
        <end position="55"/>
    </location>
</feature>
<dbReference type="SUPFAM" id="SSF48452">
    <property type="entry name" value="TPR-like"/>
    <property type="match status" value="1"/>
</dbReference>
<evidence type="ECO:0000313" key="6">
    <source>
        <dbReference type="Proteomes" id="UP001501169"/>
    </source>
</evidence>
<feature type="region of interest" description="Disordered" evidence="3">
    <location>
        <begin position="135"/>
        <end position="190"/>
    </location>
</feature>
<keyword evidence="1" id="KW-0677">Repeat</keyword>
<evidence type="ECO:0000256" key="4">
    <source>
        <dbReference type="SAM" id="Phobius"/>
    </source>
</evidence>
<dbReference type="SMART" id="SM00028">
    <property type="entry name" value="TPR"/>
    <property type="match status" value="4"/>
</dbReference>
<evidence type="ECO:0000256" key="3">
    <source>
        <dbReference type="SAM" id="MobiDB-lite"/>
    </source>
</evidence>
<keyword evidence="4" id="KW-0812">Transmembrane</keyword>
<dbReference type="PANTHER" id="PTHR44858">
    <property type="entry name" value="TETRATRICOPEPTIDE REPEAT PROTEIN 6"/>
    <property type="match status" value="1"/>
</dbReference>
<dbReference type="PANTHER" id="PTHR44858:SF1">
    <property type="entry name" value="UDP-N-ACETYLGLUCOSAMINE--PEPTIDE N-ACETYLGLUCOSAMINYLTRANSFERASE SPINDLY-RELATED"/>
    <property type="match status" value="1"/>
</dbReference>
<feature type="compositionally biased region" description="Low complexity" evidence="3">
    <location>
        <begin position="147"/>
        <end position="159"/>
    </location>
</feature>
<gene>
    <name evidence="5" type="ORF">GCM10009098_31020</name>
</gene>
<dbReference type="InterPro" id="IPR050498">
    <property type="entry name" value="Ycf3"/>
</dbReference>
<dbReference type="InterPro" id="IPR019734">
    <property type="entry name" value="TPR_rpt"/>
</dbReference>
<dbReference type="InterPro" id="IPR011990">
    <property type="entry name" value="TPR-like_helical_dom_sf"/>
</dbReference>
<sequence length="391" mass="42030">MSVLNKMLRDLEKRQHVSERAVTPLSARSDERPLWLNLLLLLSALLLAFAVYAILTREPLPDADEATPALVNAIKNDTAAAVTAAVGNSAELSVSTKDVALASQQSAAVISAEPGLAETEAEQGADSVLAEDTKAGTGFSLPSTATAPPVAEPDAAQQPQPLPAEHDRAALQTASAEVSTGPRAGANAQSETDVKVVRSVATAQQQAALLQQRALTAAQAGQLQQALQLWQQLQQLTPQNAEAYLEQARLWHQLGQPQQALIVLQQALQQGIVNADIQLLLAQQAAAQAQWPRVEALLPAQFVLAQQPEYYGLKATALQQLGQPQAALDWFRQLIVLQPQQARWWLGAAIALDALAQREQAQLHYRQALQWGDSLTAASRNYIQQRLAATE</sequence>
<dbReference type="RefSeq" id="WP_226767977.1">
    <property type="nucleotide sequence ID" value="NZ_BAAAEO010000005.1"/>
</dbReference>
<comment type="caution">
    <text evidence="5">The sequence shown here is derived from an EMBL/GenBank/DDBJ whole genome shotgun (WGS) entry which is preliminary data.</text>
</comment>
<dbReference type="EMBL" id="BAAAEO010000005">
    <property type="protein sequence ID" value="GAA0560753.1"/>
    <property type="molecule type" value="Genomic_DNA"/>
</dbReference>
<accession>A0ABN1E7P0</accession>